<sequence length="263" mass="29749">NTTDSYSEENRTYVIRGTSDQAKSTSRQLRPAIILRVKSDIDSVNNKMIIDAKTAYHFSGQQNCIVSEIYHAGQAKQCPTQVVNVTQTIWKELYNKNSWLFIAPTPTSVYSLCQGQRSDATLQNVGFLRINSTCSVHTPEFVLLPEQEREVFAEAFLKIREIVINTTVSRSTVRSLNTSIIRRSESFDNYITEARKLVEDNEYASWKELTPHIISGSSIVILCIVITSMLALYIKHNRNNTSPSKSSRTWHDVEVPSPVVEGN</sequence>
<dbReference type="EnsemblMetazoa" id="GBRI040117-RA">
    <property type="protein sequence ID" value="GBRI040117-PA"/>
    <property type="gene ID" value="GBRI040117"/>
</dbReference>
<evidence type="ECO:0000256" key="1">
    <source>
        <dbReference type="SAM" id="MobiDB-lite"/>
    </source>
</evidence>
<keyword evidence="2" id="KW-0472">Membrane</keyword>
<feature type="region of interest" description="Disordered" evidence="1">
    <location>
        <begin position="240"/>
        <end position="263"/>
    </location>
</feature>
<dbReference type="InterPro" id="IPR022048">
    <property type="entry name" value="Envelope_fusion-like"/>
</dbReference>
<evidence type="ECO:0000313" key="3">
    <source>
        <dbReference type="EnsemblMetazoa" id="GBRI040117-PA"/>
    </source>
</evidence>
<evidence type="ECO:0000256" key="2">
    <source>
        <dbReference type="SAM" id="Phobius"/>
    </source>
</evidence>
<reference evidence="3" key="2">
    <citation type="submission" date="2020-05" db="UniProtKB">
        <authorList>
            <consortium name="EnsemblMetazoa"/>
        </authorList>
    </citation>
    <scope>IDENTIFICATION</scope>
    <source>
        <strain evidence="3">IAEA</strain>
    </source>
</reference>
<proteinExistence type="predicted"/>
<keyword evidence="4" id="KW-1185">Reference proteome</keyword>
<name>A0A1A9X0X8_9MUSC</name>
<keyword evidence="2" id="KW-0812">Transmembrane</keyword>
<dbReference type="AlphaFoldDB" id="A0A1A9X0X8"/>
<reference evidence="4" key="1">
    <citation type="submission" date="2014-03" db="EMBL/GenBank/DDBJ databases">
        <authorList>
            <person name="Aksoy S."/>
            <person name="Warren W."/>
            <person name="Wilson R.K."/>
        </authorList>
    </citation>
    <scope>NUCLEOTIDE SEQUENCE [LARGE SCALE GENOMIC DNA]</scope>
    <source>
        <strain evidence="4">IAEA</strain>
    </source>
</reference>
<protein>
    <submittedName>
        <fullName evidence="3">Uncharacterized protein</fullName>
    </submittedName>
</protein>
<keyword evidence="2" id="KW-1133">Transmembrane helix</keyword>
<dbReference type="Proteomes" id="UP000091820">
    <property type="component" value="Unassembled WGS sequence"/>
</dbReference>
<dbReference type="VEuPathDB" id="VectorBase:GBRI040117"/>
<accession>A0A1A9X0X8</accession>
<dbReference type="Pfam" id="PF12259">
    <property type="entry name" value="Baculo_F"/>
    <property type="match status" value="1"/>
</dbReference>
<evidence type="ECO:0000313" key="4">
    <source>
        <dbReference type="Proteomes" id="UP000091820"/>
    </source>
</evidence>
<feature type="transmembrane region" description="Helical" evidence="2">
    <location>
        <begin position="213"/>
        <end position="234"/>
    </location>
</feature>
<organism evidence="3 4">
    <name type="scientific">Glossina brevipalpis</name>
    <dbReference type="NCBI Taxonomy" id="37001"/>
    <lineage>
        <taxon>Eukaryota</taxon>
        <taxon>Metazoa</taxon>
        <taxon>Ecdysozoa</taxon>
        <taxon>Arthropoda</taxon>
        <taxon>Hexapoda</taxon>
        <taxon>Insecta</taxon>
        <taxon>Pterygota</taxon>
        <taxon>Neoptera</taxon>
        <taxon>Endopterygota</taxon>
        <taxon>Diptera</taxon>
        <taxon>Brachycera</taxon>
        <taxon>Muscomorpha</taxon>
        <taxon>Hippoboscoidea</taxon>
        <taxon>Glossinidae</taxon>
        <taxon>Glossina</taxon>
    </lineage>
</organism>